<name>A0AAD9KPU6_RIDPI</name>
<dbReference type="AlphaFoldDB" id="A0AAD9KPU6"/>
<dbReference type="InterPro" id="IPR013098">
    <property type="entry name" value="Ig_I-set"/>
</dbReference>
<dbReference type="GO" id="GO:0098632">
    <property type="term" value="F:cell-cell adhesion mediator activity"/>
    <property type="evidence" value="ECO:0007669"/>
    <property type="project" value="TreeGrafter"/>
</dbReference>
<dbReference type="SUPFAM" id="SSF48726">
    <property type="entry name" value="Immunoglobulin"/>
    <property type="match status" value="2"/>
</dbReference>
<keyword evidence="5" id="KW-1185">Reference proteome</keyword>
<organism evidence="4 5">
    <name type="scientific">Ridgeia piscesae</name>
    <name type="common">Tubeworm</name>
    <dbReference type="NCBI Taxonomy" id="27915"/>
    <lineage>
        <taxon>Eukaryota</taxon>
        <taxon>Metazoa</taxon>
        <taxon>Spiralia</taxon>
        <taxon>Lophotrochozoa</taxon>
        <taxon>Annelida</taxon>
        <taxon>Polychaeta</taxon>
        <taxon>Sedentaria</taxon>
        <taxon>Canalipalpata</taxon>
        <taxon>Sabellida</taxon>
        <taxon>Siboglinidae</taxon>
        <taxon>Ridgeia</taxon>
    </lineage>
</organism>
<comment type="caution">
    <text evidence="4">The sequence shown here is derived from an EMBL/GenBank/DDBJ whole genome shotgun (WGS) entry which is preliminary data.</text>
</comment>
<dbReference type="GO" id="GO:0007156">
    <property type="term" value="P:homophilic cell adhesion via plasma membrane adhesion molecules"/>
    <property type="evidence" value="ECO:0007669"/>
    <property type="project" value="TreeGrafter"/>
</dbReference>
<dbReference type="InterPro" id="IPR013783">
    <property type="entry name" value="Ig-like_fold"/>
</dbReference>
<dbReference type="SMART" id="SM00408">
    <property type="entry name" value="IGc2"/>
    <property type="match status" value="2"/>
</dbReference>
<dbReference type="InterPro" id="IPR036179">
    <property type="entry name" value="Ig-like_dom_sf"/>
</dbReference>
<dbReference type="InterPro" id="IPR003598">
    <property type="entry name" value="Ig_sub2"/>
</dbReference>
<keyword evidence="2" id="KW-0732">Signal</keyword>
<reference evidence="4" key="1">
    <citation type="journal article" date="2023" name="Mol. Biol. Evol.">
        <title>Third-Generation Sequencing Reveals the Adaptive Role of the Epigenome in Three Deep-Sea Polychaetes.</title>
        <authorList>
            <person name="Perez M."/>
            <person name="Aroh O."/>
            <person name="Sun Y."/>
            <person name="Lan Y."/>
            <person name="Juniper S.K."/>
            <person name="Young C.R."/>
            <person name="Angers B."/>
            <person name="Qian P.Y."/>
        </authorList>
    </citation>
    <scope>NUCLEOTIDE SEQUENCE</scope>
    <source>
        <strain evidence="4">R07B-5</strain>
    </source>
</reference>
<protein>
    <recommendedName>
        <fullName evidence="3">Ig-like domain-containing protein</fullName>
    </recommendedName>
</protein>
<accession>A0AAD9KPU6</accession>
<dbReference type="PROSITE" id="PS50835">
    <property type="entry name" value="IG_LIKE"/>
    <property type="match status" value="2"/>
</dbReference>
<dbReference type="GO" id="GO:0005886">
    <property type="term" value="C:plasma membrane"/>
    <property type="evidence" value="ECO:0007669"/>
    <property type="project" value="TreeGrafter"/>
</dbReference>
<feature type="signal peptide" evidence="2">
    <location>
        <begin position="1"/>
        <end position="32"/>
    </location>
</feature>
<gene>
    <name evidence="4" type="ORF">NP493_740g02047</name>
</gene>
<dbReference type="Gene3D" id="2.60.40.10">
    <property type="entry name" value="Immunoglobulins"/>
    <property type="match status" value="2"/>
</dbReference>
<dbReference type="Proteomes" id="UP001209878">
    <property type="component" value="Unassembled WGS sequence"/>
</dbReference>
<dbReference type="GO" id="GO:0070593">
    <property type="term" value="P:dendrite self-avoidance"/>
    <property type="evidence" value="ECO:0007669"/>
    <property type="project" value="TreeGrafter"/>
</dbReference>
<evidence type="ECO:0000256" key="1">
    <source>
        <dbReference type="ARBA" id="ARBA00023319"/>
    </source>
</evidence>
<proteinExistence type="predicted"/>
<sequence>MATFRSAGQLSALSLFSLVALCVFGSIRQGSGSLNQASGLGFYRWRWGERPQWGPIGNGPGGRLQSTGRYYVKWYECDVTIPGSSTVLDLNAADSISRESTREVPSRAAPAAGGVLAFTIRPTNTTVETGEPVTFECAVNQPGADITWYFNDDELYTDRSRGIDVDGSVVLIAEVTSRDAGEYECVASSDEGRPLQTHVFRCSPAKRSVDRVTWWRDGSQITTSGRFRVLVNGFLRIRRLTLGDSGVYTCVVRPKIGGHCSDAVIVQLTVNLSGSSRLLTASRDRSHVFARTSRRKSSST</sequence>
<evidence type="ECO:0000256" key="2">
    <source>
        <dbReference type="SAM" id="SignalP"/>
    </source>
</evidence>
<dbReference type="PANTHER" id="PTHR10075">
    <property type="entry name" value="BASIGIN RELATED"/>
    <property type="match status" value="1"/>
</dbReference>
<dbReference type="GO" id="GO:0030424">
    <property type="term" value="C:axon"/>
    <property type="evidence" value="ECO:0007669"/>
    <property type="project" value="TreeGrafter"/>
</dbReference>
<dbReference type="InterPro" id="IPR007110">
    <property type="entry name" value="Ig-like_dom"/>
</dbReference>
<dbReference type="PANTHER" id="PTHR10075:SF100">
    <property type="entry name" value="FASCICLIN-2"/>
    <property type="match status" value="1"/>
</dbReference>
<dbReference type="Pfam" id="PF07679">
    <property type="entry name" value="I-set"/>
    <property type="match status" value="1"/>
</dbReference>
<evidence type="ECO:0000313" key="5">
    <source>
        <dbReference type="Proteomes" id="UP001209878"/>
    </source>
</evidence>
<feature type="domain" description="Ig-like" evidence="3">
    <location>
        <begin position="200"/>
        <end position="271"/>
    </location>
</feature>
<feature type="domain" description="Ig-like" evidence="3">
    <location>
        <begin position="110"/>
        <end position="196"/>
    </location>
</feature>
<feature type="chain" id="PRO_5042152062" description="Ig-like domain-containing protein" evidence="2">
    <location>
        <begin position="33"/>
        <end position="300"/>
    </location>
</feature>
<evidence type="ECO:0000313" key="4">
    <source>
        <dbReference type="EMBL" id="KAK2175272.1"/>
    </source>
</evidence>
<evidence type="ECO:0000259" key="3">
    <source>
        <dbReference type="PROSITE" id="PS50835"/>
    </source>
</evidence>
<dbReference type="GO" id="GO:0007411">
    <property type="term" value="P:axon guidance"/>
    <property type="evidence" value="ECO:0007669"/>
    <property type="project" value="TreeGrafter"/>
</dbReference>
<dbReference type="InterPro" id="IPR003599">
    <property type="entry name" value="Ig_sub"/>
</dbReference>
<keyword evidence="1" id="KW-0393">Immunoglobulin domain</keyword>
<dbReference type="CDD" id="cd00096">
    <property type="entry name" value="Ig"/>
    <property type="match status" value="1"/>
</dbReference>
<dbReference type="Pfam" id="PF13927">
    <property type="entry name" value="Ig_3"/>
    <property type="match status" value="1"/>
</dbReference>
<dbReference type="SMART" id="SM00409">
    <property type="entry name" value="IG"/>
    <property type="match status" value="2"/>
</dbReference>
<dbReference type="EMBL" id="JAODUO010000739">
    <property type="protein sequence ID" value="KAK2175272.1"/>
    <property type="molecule type" value="Genomic_DNA"/>
</dbReference>